<dbReference type="CTD" id="2483"/>
<proteinExistence type="inferred from homology"/>
<dbReference type="KEGG" id="vde:111246296"/>
<dbReference type="InParanoid" id="A0A7M7MC69"/>
<evidence type="ECO:0000256" key="2">
    <source>
        <dbReference type="ARBA" id="ARBA00010878"/>
    </source>
</evidence>
<feature type="compositionally biased region" description="Basic residues" evidence="4">
    <location>
        <begin position="39"/>
        <end position="52"/>
    </location>
</feature>
<dbReference type="OMA" id="CSQAYVK"/>
<evidence type="ECO:0000256" key="3">
    <source>
        <dbReference type="ARBA" id="ARBA00023242"/>
    </source>
</evidence>
<keyword evidence="3" id="KW-0539">Nucleus</keyword>
<organism evidence="5 6">
    <name type="scientific">Varroa destructor</name>
    <name type="common">Honeybee mite</name>
    <dbReference type="NCBI Taxonomy" id="109461"/>
    <lineage>
        <taxon>Eukaryota</taxon>
        <taxon>Metazoa</taxon>
        <taxon>Ecdysozoa</taxon>
        <taxon>Arthropoda</taxon>
        <taxon>Chelicerata</taxon>
        <taxon>Arachnida</taxon>
        <taxon>Acari</taxon>
        <taxon>Parasitiformes</taxon>
        <taxon>Mesostigmata</taxon>
        <taxon>Gamasina</taxon>
        <taxon>Dermanyssoidea</taxon>
        <taxon>Varroidae</taxon>
        <taxon>Varroa</taxon>
    </lineage>
</organism>
<dbReference type="InterPro" id="IPR010414">
    <property type="entry name" value="FRG1"/>
</dbReference>
<dbReference type="GO" id="GO:0071013">
    <property type="term" value="C:catalytic step 2 spliceosome"/>
    <property type="evidence" value="ECO:0007669"/>
    <property type="project" value="TreeGrafter"/>
</dbReference>
<dbReference type="GO" id="GO:0055120">
    <property type="term" value="C:striated muscle dense body"/>
    <property type="evidence" value="ECO:0007669"/>
    <property type="project" value="TreeGrafter"/>
</dbReference>
<dbReference type="OrthoDB" id="5539371at2759"/>
<dbReference type="PANTHER" id="PTHR12928:SF0">
    <property type="entry name" value="FSHD REGION GENE 1"/>
    <property type="match status" value="1"/>
</dbReference>
<evidence type="ECO:0000256" key="4">
    <source>
        <dbReference type="SAM" id="MobiDB-lite"/>
    </source>
</evidence>
<feature type="region of interest" description="Disordered" evidence="4">
    <location>
        <begin position="33"/>
        <end position="67"/>
    </location>
</feature>
<dbReference type="Gene3D" id="2.80.10.50">
    <property type="match status" value="1"/>
</dbReference>
<dbReference type="RefSeq" id="XP_022651381.1">
    <property type="nucleotide sequence ID" value="XM_022795646.1"/>
</dbReference>
<dbReference type="EnsemblMetazoa" id="XM_022795646">
    <property type="protein sequence ID" value="XP_022651381"/>
    <property type="gene ID" value="LOC111246296"/>
</dbReference>
<dbReference type="Pfam" id="PF06229">
    <property type="entry name" value="FRG1"/>
    <property type="match status" value="1"/>
</dbReference>
<evidence type="ECO:0000313" key="5">
    <source>
        <dbReference type="EnsemblMetazoa" id="XP_022651381"/>
    </source>
</evidence>
<sequence length="267" mass="29654">MRILYITDTICDCKQKFINMDYGVVRSAKLTFKGDNRSHKSKKKKKEKRKRPHSDGSGEDKPSSSDGIKGWKIAHDILDLRGCVAIRWSDGRFVGARNSGAVELWTSEDDPAPEPAQMFTLLRASDNQLAIKTGYGKFISPEGVDCKLRAVTEAVGLLEQWQPVFQDGKTALLSGAKNNFVTACRGELFASVSTVKGDNETCEFLYEASGTEDQEAIKKSKIADPRKIARKAGLSKDRIRELEAKGESLYEAILDHRAKGKSDKFCK</sequence>
<dbReference type="GeneID" id="111246296"/>
<dbReference type="SUPFAM" id="SSF50405">
    <property type="entry name" value="Actin-crosslinking proteins"/>
    <property type="match status" value="1"/>
</dbReference>
<dbReference type="AlphaFoldDB" id="A0A7M7MC69"/>
<comment type="subcellular location">
    <subcellularLocation>
        <location evidence="1">Nucleus</location>
        <location evidence="1">Nucleolus</location>
    </subcellularLocation>
</comment>
<dbReference type="InterPro" id="IPR008999">
    <property type="entry name" value="Actin-crosslinking"/>
</dbReference>
<evidence type="ECO:0008006" key="7">
    <source>
        <dbReference type="Google" id="ProtNLM"/>
    </source>
</evidence>
<dbReference type="GO" id="GO:0051015">
    <property type="term" value="F:actin filament binding"/>
    <property type="evidence" value="ECO:0007669"/>
    <property type="project" value="TreeGrafter"/>
</dbReference>
<reference evidence="5" key="1">
    <citation type="submission" date="2021-01" db="UniProtKB">
        <authorList>
            <consortium name="EnsemblMetazoa"/>
        </authorList>
    </citation>
    <scope>IDENTIFICATION</scope>
</reference>
<keyword evidence="6" id="KW-1185">Reference proteome</keyword>
<name>A0A7M7MC69_VARDE</name>
<dbReference type="GO" id="GO:0005730">
    <property type="term" value="C:nucleolus"/>
    <property type="evidence" value="ECO:0007669"/>
    <property type="project" value="UniProtKB-SubCell"/>
</dbReference>
<accession>A0A7M7MC69</accession>
<comment type="similarity">
    <text evidence="2">Belongs to the FRG1 family.</text>
</comment>
<dbReference type="PANTHER" id="PTHR12928">
    <property type="entry name" value="FRG1 PROTEIN"/>
    <property type="match status" value="1"/>
</dbReference>
<protein>
    <recommendedName>
        <fullName evidence="7">Actin-bundling protein</fullName>
    </recommendedName>
</protein>
<feature type="compositionally biased region" description="Basic and acidic residues" evidence="4">
    <location>
        <begin position="53"/>
        <end position="63"/>
    </location>
</feature>
<evidence type="ECO:0000313" key="6">
    <source>
        <dbReference type="Proteomes" id="UP000594260"/>
    </source>
</evidence>
<dbReference type="Proteomes" id="UP000594260">
    <property type="component" value="Unplaced"/>
</dbReference>
<dbReference type="FunCoup" id="A0A7M7MC69">
    <property type="interactions" value="1459"/>
</dbReference>
<dbReference type="CDD" id="cd23338">
    <property type="entry name" value="beta-trefoil_FSCN_FRG1"/>
    <property type="match status" value="1"/>
</dbReference>
<evidence type="ECO:0000256" key="1">
    <source>
        <dbReference type="ARBA" id="ARBA00004604"/>
    </source>
</evidence>